<keyword evidence="5" id="KW-1185">Reference proteome</keyword>
<evidence type="ECO:0000259" key="3">
    <source>
        <dbReference type="PROSITE" id="PS00036"/>
    </source>
</evidence>
<dbReference type="EMBL" id="RSCD01000006">
    <property type="protein sequence ID" value="RSH92471.1"/>
    <property type="molecule type" value="Genomic_DNA"/>
</dbReference>
<dbReference type="Proteomes" id="UP000279259">
    <property type="component" value="Unassembled WGS sequence"/>
</dbReference>
<proteinExistence type="predicted"/>
<feature type="domain" description="BZIP" evidence="3">
    <location>
        <begin position="423"/>
        <end position="438"/>
    </location>
</feature>
<dbReference type="AlphaFoldDB" id="A0A427YN46"/>
<feature type="compositionally biased region" description="Basic and acidic residues" evidence="2">
    <location>
        <begin position="357"/>
        <end position="368"/>
    </location>
</feature>
<feature type="compositionally biased region" description="Polar residues" evidence="2">
    <location>
        <begin position="297"/>
        <end position="306"/>
    </location>
</feature>
<protein>
    <recommendedName>
        <fullName evidence="3">BZIP domain-containing protein</fullName>
    </recommendedName>
</protein>
<comment type="caution">
    <text evidence="4">The sequence shown here is derived from an EMBL/GenBank/DDBJ whole genome shotgun (WGS) entry which is preliminary data.</text>
</comment>
<evidence type="ECO:0000313" key="5">
    <source>
        <dbReference type="Proteomes" id="UP000279259"/>
    </source>
</evidence>
<feature type="region of interest" description="Disordered" evidence="2">
    <location>
        <begin position="233"/>
        <end position="263"/>
    </location>
</feature>
<dbReference type="PROSITE" id="PS00036">
    <property type="entry name" value="BZIP_BASIC"/>
    <property type="match status" value="1"/>
</dbReference>
<feature type="compositionally biased region" description="Basic and acidic residues" evidence="2">
    <location>
        <begin position="334"/>
        <end position="347"/>
    </location>
</feature>
<feature type="region of interest" description="Disordered" evidence="2">
    <location>
        <begin position="287"/>
        <end position="368"/>
    </location>
</feature>
<dbReference type="InterPro" id="IPR004827">
    <property type="entry name" value="bZIP"/>
</dbReference>
<feature type="region of interest" description="Disordered" evidence="2">
    <location>
        <begin position="87"/>
        <end position="126"/>
    </location>
</feature>
<evidence type="ECO:0000256" key="2">
    <source>
        <dbReference type="SAM" id="MobiDB-lite"/>
    </source>
</evidence>
<gene>
    <name evidence="4" type="ORF">EHS25_008887</name>
</gene>
<reference evidence="4 5" key="1">
    <citation type="submission" date="2018-11" db="EMBL/GenBank/DDBJ databases">
        <title>Genome sequence of Saitozyma podzolica DSM 27192.</title>
        <authorList>
            <person name="Aliyu H."/>
            <person name="Gorte O."/>
            <person name="Ochsenreither K."/>
        </authorList>
    </citation>
    <scope>NUCLEOTIDE SEQUENCE [LARGE SCALE GENOMIC DNA]</scope>
    <source>
        <strain evidence="4 5">DSM 27192</strain>
    </source>
</reference>
<evidence type="ECO:0000313" key="4">
    <source>
        <dbReference type="EMBL" id="RSH92471.1"/>
    </source>
</evidence>
<name>A0A427YN46_9TREE</name>
<dbReference type="GO" id="GO:0003700">
    <property type="term" value="F:DNA-binding transcription factor activity"/>
    <property type="evidence" value="ECO:0007669"/>
    <property type="project" value="InterPro"/>
</dbReference>
<accession>A0A427YN46</accession>
<feature type="compositionally biased region" description="Polar residues" evidence="2">
    <location>
        <begin position="242"/>
        <end position="261"/>
    </location>
</feature>
<dbReference type="Gene3D" id="1.20.5.170">
    <property type="match status" value="1"/>
</dbReference>
<keyword evidence="1" id="KW-0175">Coiled coil</keyword>
<feature type="coiled-coil region" evidence="1">
    <location>
        <begin position="457"/>
        <end position="484"/>
    </location>
</feature>
<evidence type="ECO:0000256" key="1">
    <source>
        <dbReference type="SAM" id="Coils"/>
    </source>
</evidence>
<dbReference type="CDD" id="cd14688">
    <property type="entry name" value="bZIP_YAP"/>
    <property type="match status" value="1"/>
</dbReference>
<dbReference type="OrthoDB" id="10480155at2759"/>
<sequence length="485" mass="52598">MLELGNTMPLLPRPSTLFQPGPADDYRFSHFPSPESLGNATPLASCSKQLLPVPAMYPVHANLSLGAKQPWWGRCEPLSLGQSPLQARTAPLDPVSPSSSLTDHLPPPPPALANHPQGSSSAFPGCAPPVAHPQWWPFDYAQLLPPASTAPSHDLSLGNDTPRHYTSPVPLGLMKPWLPGADGGSLQLPGGGRCGVVSTQPQATSTSMFPMSPRYHFSPQAIDPGLLLTDDLWGPTGMLPTTEPTAISPPQSDSRPGSSSKMMFDGTLIQPVVAVSPSAIRQMKWDDGAILPDGGNDQRQSPSSTREVQRSVHDPNSGQAGNRRRMLTWSSGGELRRYDREAEERARGSKTRTTAKRRTESGALAHKESASGMGMEMGLGLGLVLEPGLETRSDDDQLELGLELEPVQAVQSAVPTRGNKKARRQMQNRIAQRAFRARLKVQHQEVVDHLKHLDSLCKTQSDRLKKLVALADRLQRENVRLKQGR</sequence>
<organism evidence="4 5">
    <name type="scientific">Saitozyma podzolica</name>
    <dbReference type="NCBI Taxonomy" id="1890683"/>
    <lineage>
        <taxon>Eukaryota</taxon>
        <taxon>Fungi</taxon>
        <taxon>Dikarya</taxon>
        <taxon>Basidiomycota</taxon>
        <taxon>Agaricomycotina</taxon>
        <taxon>Tremellomycetes</taxon>
        <taxon>Tremellales</taxon>
        <taxon>Trimorphomycetaceae</taxon>
        <taxon>Saitozyma</taxon>
    </lineage>
</organism>